<dbReference type="CTD" id="10623"/>
<dbReference type="PaxDb" id="121845-A0A3Q0IYI2"/>
<dbReference type="KEGG" id="dci:108252705"/>
<reference evidence="8" key="1">
    <citation type="submission" date="2025-08" db="UniProtKB">
        <authorList>
            <consortium name="RefSeq"/>
        </authorList>
    </citation>
    <scope>IDENTIFICATION</scope>
</reference>
<dbReference type="PANTHER" id="PTHR12949">
    <property type="entry name" value="RNA POLYMERASE III DNA DIRECTED -RELATED"/>
    <property type="match status" value="1"/>
</dbReference>
<accession>A0A3Q0IYI2</accession>
<evidence type="ECO:0000259" key="6">
    <source>
        <dbReference type="Pfam" id="PF22536"/>
    </source>
</evidence>
<evidence type="ECO:0000256" key="1">
    <source>
        <dbReference type="ARBA" id="ARBA00004123"/>
    </source>
</evidence>
<name>A0A3Q0IYI2_DIACI</name>
<evidence type="ECO:0000256" key="5">
    <source>
        <dbReference type="RuleBase" id="RU367076"/>
    </source>
</evidence>
<evidence type="ECO:0000256" key="4">
    <source>
        <dbReference type="ARBA" id="ARBA00023242"/>
    </source>
</evidence>
<comment type="subcellular location">
    <subcellularLocation>
        <location evidence="1 5">Nucleus</location>
    </subcellularLocation>
</comment>
<keyword evidence="4 5" id="KW-0539">Nucleus</keyword>
<keyword evidence="7" id="KW-1185">Reference proteome</keyword>
<dbReference type="Gene3D" id="6.10.140.1450">
    <property type="match status" value="1"/>
</dbReference>
<comment type="function">
    <text evidence="5">DNA-dependent RNA polymerase catalyzes the transcription of DNA into RNA using the four ribonucleoside triphosphates as substrates. Specific core component of RNA polymerase III which synthesizes small RNAs, such as 5S rRNA and tRNAs.</text>
</comment>
<gene>
    <name evidence="8" type="primary">LOC108252705</name>
</gene>
<keyword evidence="3 5" id="KW-0804">Transcription</keyword>
<dbReference type="AlphaFoldDB" id="A0A3Q0IYI2"/>
<sequence length="205" mass="23674">MSELLNQANESGSFSVSSNLVRDRIKKKYKEEHNADQWMKIFEDQTCGWIKNSSDVSGAVVIRFGHIIEVLANNQVENIIHSKYGMKAARIFRIIRSKKHVEQNQIQRLAMIPDKEAKTLTYNLLHDNFVMIQELRKPGATQGPNKTFFLFHVNLRLVIEVSLKYCYKAIANAYVRISHETQQHQSLVDKYLYVENLRKSHPGGG</sequence>
<dbReference type="InterPro" id="IPR036388">
    <property type="entry name" value="WH-like_DNA-bd_sf"/>
</dbReference>
<evidence type="ECO:0000256" key="2">
    <source>
        <dbReference type="ARBA" id="ARBA00022478"/>
    </source>
</evidence>
<protein>
    <recommendedName>
        <fullName evidence="5">DNA-directed RNA polymerase III subunit RPC3</fullName>
        <shortName evidence="5">RNA polymerase III subunit C3</shortName>
    </recommendedName>
</protein>
<evidence type="ECO:0000313" key="7">
    <source>
        <dbReference type="Proteomes" id="UP000079169"/>
    </source>
</evidence>
<organism evidence="7 8">
    <name type="scientific">Diaphorina citri</name>
    <name type="common">Asian citrus psyllid</name>
    <dbReference type="NCBI Taxonomy" id="121845"/>
    <lineage>
        <taxon>Eukaryota</taxon>
        <taxon>Metazoa</taxon>
        <taxon>Ecdysozoa</taxon>
        <taxon>Arthropoda</taxon>
        <taxon>Hexapoda</taxon>
        <taxon>Insecta</taxon>
        <taxon>Pterygota</taxon>
        <taxon>Neoptera</taxon>
        <taxon>Paraneoptera</taxon>
        <taxon>Hemiptera</taxon>
        <taxon>Sternorrhyncha</taxon>
        <taxon>Psylloidea</taxon>
        <taxon>Psyllidae</taxon>
        <taxon>Diaphorininae</taxon>
        <taxon>Diaphorina</taxon>
    </lineage>
</organism>
<dbReference type="FunFam" id="1.10.10.10:FF:000199">
    <property type="entry name" value="DNA-directed RNA polymerase III subunit RPC3"/>
    <property type="match status" value="1"/>
</dbReference>
<evidence type="ECO:0000256" key="3">
    <source>
        <dbReference type="ARBA" id="ARBA00023163"/>
    </source>
</evidence>
<comment type="similarity">
    <text evidence="5">Belongs to the eukaryotic RPC3/POLR3C RNA polymerase subunit family.</text>
</comment>
<proteinExistence type="inferred from homology"/>
<dbReference type="Proteomes" id="UP000079169">
    <property type="component" value="Unplaced"/>
</dbReference>
<dbReference type="PANTHER" id="PTHR12949:SF0">
    <property type="entry name" value="DNA-DIRECTED RNA POLYMERASE III SUBUNIT RPC3"/>
    <property type="match status" value="1"/>
</dbReference>
<keyword evidence="2 5" id="KW-0240">DNA-directed RNA polymerase</keyword>
<dbReference type="GO" id="GO:0003697">
    <property type="term" value="F:single-stranded DNA binding"/>
    <property type="evidence" value="ECO:0007669"/>
    <property type="project" value="UniProtKB-UniRule"/>
</dbReference>
<dbReference type="InterPro" id="IPR055207">
    <property type="entry name" value="POLR3C_WHD"/>
</dbReference>
<dbReference type="GO" id="GO:0005666">
    <property type="term" value="C:RNA polymerase III complex"/>
    <property type="evidence" value="ECO:0007669"/>
    <property type="project" value="UniProtKB-UniRule"/>
</dbReference>
<dbReference type="GeneID" id="108252705"/>
<dbReference type="InterPro" id="IPR039748">
    <property type="entry name" value="RPC3"/>
</dbReference>
<dbReference type="Pfam" id="PF22536">
    <property type="entry name" value="WHD_POLR3C"/>
    <property type="match status" value="1"/>
</dbReference>
<comment type="subunit">
    <text evidence="5">Component of the RNA polymerase III (Pol III) complex consisting of 17 subunits.</text>
</comment>
<dbReference type="STRING" id="121845.A0A3Q0IYI2"/>
<dbReference type="Gene3D" id="1.10.10.10">
    <property type="entry name" value="Winged helix-like DNA-binding domain superfamily/Winged helix DNA-binding domain"/>
    <property type="match status" value="1"/>
</dbReference>
<dbReference type="RefSeq" id="XP_026681264.1">
    <property type="nucleotide sequence ID" value="XM_026825463.1"/>
</dbReference>
<evidence type="ECO:0000313" key="8">
    <source>
        <dbReference type="RefSeq" id="XP_026681264.1"/>
    </source>
</evidence>
<feature type="domain" description="DNA-directed RNA polymerase III subunit RPC3 winged-helix" evidence="6">
    <location>
        <begin position="76"/>
        <end position="153"/>
    </location>
</feature>